<evidence type="ECO:0000256" key="8">
    <source>
        <dbReference type="SAM" id="Phobius"/>
    </source>
</evidence>
<keyword evidence="3 8" id="KW-0812">Transmembrane</keyword>
<accession>A0AAW2YIH6</accession>
<dbReference type="GO" id="GO:0006672">
    <property type="term" value="P:ceramide metabolic process"/>
    <property type="evidence" value="ECO:0007669"/>
    <property type="project" value="InterPro"/>
</dbReference>
<feature type="transmembrane region" description="Helical" evidence="8">
    <location>
        <begin position="161"/>
        <end position="181"/>
    </location>
</feature>
<feature type="binding site" evidence="7">
    <location>
        <position position="275"/>
    </location>
    <ligand>
        <name>Zn(2+)</name>
        <dbReference type="ChEBI" id="CHEBI:29105"/>
        <note>catalytic</note>
    </ligand>
</feature>
<evidence type="ECO:0000256" key="3">
    <source>
        <dbReference type="ARBA" id="ARBA00022692"/>
    </source>
</evidence>
<comment type="subcellular location">
    <subcellularLocation>
        <location evidence="1">Membrane</location>
        <topology evidence="1">Multi-pass membrane protein</topology>
    </subcellularLocation>
</comment>
<keyword evidence="4" id="KW-0378">Hydrolase</keyword>
<name>A0AAW2YIH6_9EUKA</name>
<evidence type="ECO:0000313" key="9">
    <source>
        <dbReference type="EMBL" id="KAL0477095.1"/>
    </source>
</evidence>
<feature type="transmembrane region" description="Helical" evidence="8">
    <location>
        <begin position="12"/>
        <end position="35"/>
    </location>
</feature>
<reference evidence="9 10" key="1">
    <citation type="submission" date="2024-03" db="EMBL/GenBank/DDBJ databases">
        <title>The Acrasis kona genome and developmental transcriptomes reveal deep origins of eukaryotic multicellular pathways.</title>
        <authorList>
            <person name="Sheikh S."/>
            <person name="Fu C.-J."/>
            <person name="Brown M.W."/>
            <person name="Baldauf S.L."/>
        </authorList>
    </citation>
    <scope>NUCLEOTIDE SEQUENCE [LARGE SCALE GENOMIC DNA]</scope>
    <source>
        <strain evidence="9 10">ATCC MYA-3509</strain>
    </source>
</reference>
<evidence type="ECO:0000256" key="1">
    <source>
        <dbReference type="ARBA" id="ARBA00004141"/>
    </source>
</evidence>
<feature type="transmembrane region" description="Helical" evidence="8">
    <location>
        <begin position="273"/>
        <end position="290"/>
    </location>
</feature>
<feature type="transmembrane region" description="Helical" evidence="8">
    <location>
        <begin position="237"/>
        <end position="261"/>
    </location>
</feature>
<evidence type="ECO:0000256" key="4">
    <source>
        <dbReference type="ARBA" id="ARBA00022801"/>
    </source>
</evidence>
<gene>
    <name evidence="9" type="ORF">AKO1_006300</name>
</gene>
<evidence type="ECO:0000256" key="6">
    <source>
        <dbReference type="ARBA" id="ARBA00023136"/>
    </source>
</evidence>
<comment type="cofactor">
    <cofactor evidence="7">
        <name>Zn(2+)</name>
        <dbReference type="ChEBI" id="CHEBI:29105"/>
    </cofactor>
</comment>
<feature type="binding site" evidence="7">
    <location>
        <position position="117"/>
    </location>
    <ligand>
        <name>Zn(2+)</name>
        <dbReference type="ChEBI" id="CHEBI:29105"/>
        <note>catalytic</note>
    </ligand>
</feature>
<evidence type="ECO:0000313" key="10">
    <source>
        <dbReference type="Proteomes" id="UP001431209"/>
    </source>
</evidence>
<evidence type="ECO:0000256" key="2">
    <source>
        <dbReference type="ARBA" id="ARBA00009780"/>
    </source>
</evidence>
<dbReference type="GO" id="GO:0016811">
    <property type="term" value="F:hydrolase activity, acting on carbon-nitrogen (but not peptide) bonds, in linear amides"/>
    <property type="evidence" value="ECO:0007669"/>
    <property type="project" value="InterPro"/>
</dbReference>
<dbReference type="InterPro" id="IPR008901">
    <property type="entry name" value="ACER"/>
</dbReference>
<dbReference type="Proteomes" id="UP001431209">
    <property type="component" value="Unassembled WGS sequence"/>
</dbReference>
<keyword evidence="5 8" id="KW-1133">Transmembrane helix</keyword>
<protein>
    <submittedName>
        <fullName evidence="9">Uncharacterized protein</fullName>
    </submittedName>
</protein>
<comment type="caution">
    <text evidence="9">The sequence shown here is derived from an EMBL/GenBank/DDBJ whole genome shotgun (WGS) entry which is preliminary data.</text>
</comment>
<dbReference type="EMBL" id="JAOPGA020000142">
    <property type="protein sequence ID" value="KAL0477095.1"/>
    <property type="molecule type" value="Genomic_DNA"/>
</dbReference>
<dbReference type="AlphaFoldDB" id="A0AAW2YIH6"/>
<evidence type="ECO:0000256" key="5">
    <source>
        <dbReference type="ARBA" id="ARBA00022989"/>
    </source>
</evidence>
<dbReference type="Pfam" id="PF05875">
    <property type="entry name" value="Ceramidase"/>
    <property type="match status" value="1"/>
</dbReference>
<proteinExistence type="inferred from homology"/>
<feature type="transmembrane region" description="Helical" evidence="8">
    <location>
        <begin position="187"/>
        <end position="206"/>
    </location>
</feature>
<feature type="transmembrane region" description="Helical" evidence="8">
    <location>
        <begin position="99"/>
        <end position="116"/>
    </location>
</feature>
<comment type="similarity">
    <text evidence="2">Belongs to the alkaline ceramidase family.</text>
</comment>
<feature type="transmembrane region" description="Helical" evidence="8">
    <location>
        <begin position="75"/>
        <end position="92"/>
    </location>
</feature>
<keyword evidence="7" id="KW-0862">Zinc</keyword>
<dbReference type="GO" id="GO:0046872">
    <property type="term" value="F:metal ion binding"/>
    <property type="evidence" value="ECO:0007669"/>
    <property type="project" value="UniProtKB-KW"/>
</dbReference>
<sequence>MNTEDTIRQRKASIFITSSLCVIIYVCLCLLIAFVGTIDVSEYKPADCIATNTCFCEALRDIGTIRQPVSTWTNLFFTFYGLVEVVFISWHAPEGYKSLVIYALAQILHGLFSALYHETMIFSGQVIDNIGMYLTVGWLPSYCVERSLRMTLPLSMRYREVVIACVFWCIYMSIIAAGTIVNIWISWLGLVTFALTIAAALIIGPISDYKALFLDKVFQKISPNYKNPNLYSNRYKWMMPAAIVCFAIAFTFWLLDFFHVWCDPYGFYQGHGVWHALASSALFIMFLCYYTENFVTRQESTNKIPADDQTEQGLMSM</sequence>
<evidence type="ECO:0000256" key="7">
    <source>
        <dbReference type="PIRSR" id="PIRSR608901-2"/>
    </source>
</evidence>
<feature type="binding site" evidence="7">
    <location>
        <position position="271"/>
    </location>
    <ligand>
        <name>Zn(2+)</name>
        <dbReference type="ChEBI" id="CHEBI:29105"/>
        <note>catalytic</note>
    </ligand>
</feature>
<organism evidence="9 10">
    <name type="scientific">Acrasis kona</name>
    <dbReference type="NCBI Taxonomy" id="1008807"/>
    <lineage>
        <taxon>Eukaryota</taxon>
        <taxon>Discoba</taxon>
        <taxon>Heterolobosea</taxon>
        <taxon>Tetramitia</taxon>
        <taxon>Eutetramitia</taxon>
        <taxon>Acrasidae</taxon>
        <taxon>Acrasis</taxon>
    </lineage>
</organism>
<keyword evidence="6 8" id="KW-0472">Membrane</keyword>
<feature type="transmembrane region" description="Helical" evidence="8">
    <location>
        <begin position="122"/>
        <end position="140"/>
    </location>
</feature>
<keyword evidence="7" id="KW-0479">Metal-binding</keyword>
<dbReference type="GO" id="GO:0016020">
    <property type="term" value="C:membrane"/>
    <property type="evidence" value="ECO:0007669"/>
    <property type="project" value="UniProtKB-SubCell"/>
</dbReference>
<keyword evidence="10" id="KW-1185">Reference proteome</keyword>